<evidence type="ECO:0000313" key="2">
    <source>
        <dbReference type="EMBL" id="KAJ8661430.1"/>
    </source>
</evidence>
<dbReference type="Proteomes" id="UP001234581">
    <property type="component" value="Unassembled WGS sequence"/>
</dbReference>
<comment type="caution">
    <text evidence="2">The sequence shown here is derived from an EMBL/GenBank/DDBJ whole genome shotgun (WGS) entry which is preliminary data.</text>
</comment>
<evidence type="ECO:0000256" key="1">
    <source>
        <dbReference type="SAM" id="MobiDB-lite"/>
    </source>
</evidence>
<dbReference type="GO" id="GO:0019901">
    <property type="term" value="F:protein kinase binding"/>
    <property type="evidence" value="ECO:0007669"/>
    <property type="project" value="InterPro"/>
</dbReference>
<name>A0AAD7Y0F8_9FUNG</name>
<feature type="region of interest" description="Disordered" evidence="1">
    <location>
        <begin position="238"/>
        <end position="264"/>
    </location>
</feature>
<gene>
    <name evidence="2" type="ORF">O0I10_002696</name>
</gene>
<dbReference type="EMBL" id="JARTCD010000008">
    <property type="protein sequence ID" value="KAJ8661430.1"/>
    <property type="molecule type" value="Genomic_DNA"/>
</dbReference>
<dbReference type="InterPro" id="IPR013922">
    <property type="entry name" value="Cyclin_PHO80-like"/>
</dbReference>
<keyword evidence="3" id="KW-1185">Reference proteome</keyword>
<reference evidence="2 3" key="1">
    <citation type="submission" date="2023-03" db="EMBL/GenBank/DDBJ databases">
        <title>Genome sequence of Lichtheimia ornata CBS 291.66.</title>
        <authorList>
            <person name="Mohabir J.T."/>
            <person name="Shea T.P."/>
            <person name="Kurbessoian T."/>
            <person name="Berby B."/>
            <person name="Fontaine J."/>
            <person name="Livny J."/>
            <person name="Gnirke A."/>
            <person name="Stajich J.E."/>
            <person name="Cuomo C.A."/>
        </authorList>
    </citation>
    <scope>NUCLEOTIDE SEQUENCE [LARGE SCALE GENOMIC DNA]</scope>
    <source>
        <strain evidence="2">CBS 291.66</strain>
    </source>
</reference>
<dbReference type="PANTHER" id="PTHR15615:SF36">
    <property type="entry name" value="PHO85 CYCLIN-5"/>
    <property type="match status" value="1"/>
</dbReference>
<feature type="region of interest" description="Disordered" evidence="1">
    <location>
        <begin position="86"/>
        <end position="158"/>
    </location>
</feature>
<feature type="compositionally biased region" description="Low complexity" evidence="1">
    <location>
        <begin position="123"/>
        <end position="151"/>
    </location>
</feature>
<dbReference type="GeneID" id="83210112"/>
<feature type="region of interest" description="Disordered" evidence="1">
    <location>
        <begin position="1"/>
        <end position="23"/>
    </location>
</feature>
<dbReference type="GO" id="GO:0016538">
    <property type="term" value="F:cyclin-dependent protein serine/threonine kinase regulator activity"/>
    <property type="evidence" value="ECO:0007669"/>
    <property type="project" value="TreeGrafter"/>
</dbReference>
<organism evidence="2 3">
    <name type="scientific">Lichtheimia ornata</name>
    <dbReference type="NCBI Taxonomy" id="688661"/>
    <lineage>
        <taxon>Eukaryota</taxon>
        <taxon>Fungi</taxon>
        <taxon>Fungi incertae sedis</taxon>
        <taxon>Mucoromycota</taxon>
        <taxon>Mucoromycotina</taxon>
        <taxon>Mucoromycetes</taxon>
        <taxon>Mucorales</taxon>
        <taxon>Lichtheimiaceae</taxon>
        <taxon>Lichtheimia</taxon>
    </lineage>
</organism>
<dbReference type="Gene3D" id="1.10.472.10">
    <property type="entry name" value="Cyclin-like"/>
    <property type="match status" value="1"/>
</dbReference>
<evidence type="ECO:0000313" key="3">
    <source>
        <dbReference type="Proteomes" id="UP001234581"/>
    </source>
</evidence>
<proteinExistence type="predicted"/>
<dbReference type="CDD" id="cd20557">
    <property type="entry name" value="CYCLIN_ScPCL1-like"/>
    <property type="match status" value="1"/>
</dbReference>
<dbReference type="RefSeq" id="XP_058346343.1">
    <property type="nucleotide sequence ID" value="XM_058482776.1"/>
</dbReference>
<protein>
    <submittedName>
        <fullName evidence="2">Uncharacterized protein</fullName>
    </submittedName>
</protein>
<dbReference type="GO" id="GO:0000307">
    <property type="term" value="C:cyclin-dependent protein kinase holoenzyme complex"/>
    <property type="evidence" value="ECO:0007669"/>
    <property type="project" value="TreeGrafter"/>
</dbReference>
<accession>A0AAD7Y0F8</accession>
<dbReference type="GO" id="GO:0005634">
    <property type="term" value="C:nucleus"/>
    <property type="evidence" value="ECO:0007669"/>
    <property type="project" value="TreeGrafter"/>
</dbReference>
<feature type="compositionally biased region" description="Low complexity" evidence="1">
    <location>
        <begin position="14"/>
        <end position="23"/>
    </location>
</feature>
<dbReference type="PANTHER" id="PTHR15615">
    <property type="match status" value="1"/>
</dbReference>
<dbReference type="AlphaFoldDB" id="A0AAD7Y0F8"/>
<dbReference type="Pfam" id="PF08613">
    <property type="entry name" value="Cyclin"/>
    <property type="match status" value="1"/>
</dbReference>
<sequence>MTTSDVHVPAFDPTTTSVTTRATAPGSYYHHPCFQPSMTTTTTTTTTTTVTLPQTTTTTLLLNSTTDPSLYSLTHGSYQYPQHLLHPQQQQPQQQPLPPLPLQQLPPAQQPPFALSSMPSDLSSVSSSSSSSSSNTSFSVASAATNSTTVTPEDDEKPCEKYRQFLHSTRQERTVVIDKLVDVSAEIIDSIWNPARDCKVVSTRNFIHEILKRSKATYSTLQISLFYLFRVKKRVHDRLQTRQRMPPSPPLSPPRDGGGHVGAKKNRDRMEDMMLCGRRMFLASLMVASKYLQDKNYRNRAWAKIAGLDLKEVNTAELAFLRLIDYKLHISKPTFDKWYTLLHGYLQKKQQQEKTSSACAFQIKMDSV</sequence>